<evidence type="ECO:0000313" key="1">
    <source>
        <dbReference type="EMBL" id="MFC4198470.1"/>
    </source>
</evidence>
<protein>
    <submittedName>
        <fullName evidence="1">Uncharacterized protein</fullName>
    </submittedName>
</protein>
<dbReference type="EMBL" id="JBHSBY010000139">
    <property type="protein sequence ID" value="MFC4198470.1"/>
    <property type="molecule type" value="Genomic_DNA"/>
</dbReference>
<comment type="caution">
    <text evidence="1">The sequence shown here is derived from an EMBL/GenBank/DDBJ whole genome shotgun (WGS) entry which is preliminary data.</text>
</comment>
<organism evidence="1 2">
    <name type="scientific">Pedobacter jamesrossensis</name>
    <dbReference type="NCBI Taxonomy" id="1908238"/>
    <lineage>
        <taxon>Bacteria</taxon>
        <taxon>Pseudomonadati</taxon>
        <taxon>Bacteroidota</taxon>
        <taxon>Sphingobacteriia</taxon>
        <taxon>Sphingobacteriales</taxon>
        <taxon>Sphingobacteriaceae</taxon>
        <taxon>Pedobacter</taxon>
    </lineage>
</organism>
<gene>
    <name evidence="1" type="ORF">ACFOUY_17320</name>
</gene>
<sequence length="156" mass="17208">MRFLESLPALGKLNKSEKNNMENFKGSIALVKDQIDEYLSVMRIGVITSIDDSSLFAQLAFADSSSARFASKDILLLKDKAELYTFLLSSPEKIPLGDFKLLFQVSMLQDRGDSSSHISACQLLKSSPSALTLATEPLSERLQSRHTGHQANTPSR</sequence>
<accession>A0ABV8NN69</accession>
<proteinExistence type="predicted"/>
<dbReference type="RefSeq" id="WP_378962463.1">
    <property type="nucleotide sequence ID" value="NZ_JBHRXC010000016.1"/>
</dbReference>
<evidence type="ECO:0000313" key="2">
    <source>
        <dbReference type="Proteomes" id="UP001595792"/>
    </source>
</evidence>
<dbReference type="Proteomes" id="UP001595792">
    <property type="component" value="Unassembled WGS sequence"/>
</dbReference>
<keyword evidence="2" id="KW-1185">Reference proteome</keyword>
<name>A0ABV8NN69_9SPHI</name>
<reference evidence="2" key="1">
    <citation type="journal article" date="2019" name="Int. J. Syst. Evol. Microbiol.">
        <title>The Global Catalogue of Microorganisms (GCM) 10K type strain sequencing project: providing services to taxonomists for standard genome sequencing and annotation.</title>
        <authorList>
            <consortium name="The Broad Institute Genomics Platform"/>
            <consortium name="The Broad Institute Genome Sequencing Center for Infectious Disease"/>
            <person name="Wu L."/>
            <person name="Ma J."/>
        </authorList>
    </citation>
    <scope>NUCLEOTIDE SEQUENCE [LARGE SCALE GENOMIC DNA]</scope>
    <source>
        <strain evidence="2">CCM 8689</strain>
    </source>
</reference>